<reference evidence="5" key="1">
    <citation type="submission" date="2016-06" db="EMBL/GenBank/DDBJ databases">
        <title>First high quality genome sequence of Plasmodium coatneyi using continuous long reads from single molecule, real-time sequencing.</title>
        <authorList>
            <person name="Chien J.-T."/>
            <person name="Pakala S.B."/>
            <person name="Geraldo J.A."/>
            <person name="Lapp S.A."/>
            <person name="Barnwell J.W."/>
            <person name="Kissinger J.C."/>
            <person name="Galinski M.R."/>
            <person name="Humphrey J.C."/>
        </authorList>
    </citation>
    <scope>NUCLEOTIDE SEQUENCE [LARGE SCALE GENOMIC DNA]</scope>
    <source>
        <strain evidence="5">Hackeri</strain>
    </source>
</reference>
<organism evidence="4 5">
    <name type="scientific">Plasmodium coatneyi</name>
    <dbReference type="NCBI Taxonomy" id="208452"/>
    <lineage>
        <taxon>Eukaryota</taxon>
        <taxon>Sar</taxon>
        <taxon>Alveolata</taxon>
        <taxon>Apicomplexa</taxon>
        <taxon>Aconoidasida</taxon>
        <taxon>Haemosporida</taxon>
        <taxon>Plasmodiidae</taxon>
        <taxon>Plasmodium</taxon>
    </lineage>
</organism>
<feature type="region of interest" description="Disordered" evidence="1">
    <location>
        <begin position="965"/>
        <end position="985"/>
    </location>
</feature>
<dbReference type="KEGG" id="pcot:PCOAH_00002850"/>
<feature type="region of interest" description="Disordered" evidence="1">
    <location>
        <begin position="812"/>
        <end position="857"/>
    </location>
</feature>
<proteinExistence type="predicted"/>
<dbReference type="Pfam" id="PF12878">
    <property type="entry name" value="SICA_beta"/>
    <property type="match status" value="3"/>
</dbReference>
<evidence type="ECO:0000259" key="2">
    <source>
        <dbReference type="Pfam" id="PF12878"/>
    </source>
</evidence>
<feature type="domain" description="Schizont-infected cell agglutination extracellular beta" evidence="2">
    <location>
        <begin position="19"/>
        <end position="192"/>
    </location>
</feature>
<dbReference type="Pfam" id="PF12879">
    <property type="entry name" value="SICA_C"/>
    <property type="match status" value="1"/>
</dbReference>
<dbReference type="AlphaFoldDB" id="A0A1B1DTV6"/>
<feature type="compositionally biased region" description="Low complexity" evidence="1">
    <location>
        <begin position="870"/>
        <end position="884"/>
    </location>
</feature>
<feature type="compositionally biased region" description="Low complexity" evidence="1">
    <location>
        <begin position="675"/>
        <end position="696"/>
    </location>
</feature>
<feature type="domain" description="Schizont-infected cell agglutination extracellular beta" evidence="2">
    <location>
        <begin position="475"/>
        <end position="644"/>
    </location>
</feature>
<evidence type="ECO:0000256" key="1">
    <source>
        <dbReference type="SAM" id="MobiDB-lite"/>
    </source>
</evidence>
<feature type="compositionally biased region" description="Basic and acidic residues" evidence="1">
    <location>
        <begin position="736"/>
        <end position="756"/>
    </location>
</feature>
<dbReference type="InterPro" id="IPR024285">
    <property type="entry name" value="SICA_extracell_b"/>
</dbReference>
<dbReference type="EMBL" id="CP016240">
    <property type="protein sequence ID" value="ANQ06079.1"/>
    <property type="molecule type" value="Genomic_DNA"/>
</dbReference>
<feature type="compositionally biased region" description="Basic and acidic residues" evidence="1">
    <location>
        <begin position="965"/>
        <end position="977"/>
    </location>
</feature>
<dbReference type="Proteomes" id="UP000092716">
    <property type="component" value="Chromosome 2"/>
</dbReference>
<evidence type="ECO:0000313" key="4">
    <source>
        <dbReference type="EMBL" id="ANQ06079.1"/>
    </source>
</evidence>
<dbReference type="VEuPathDB" id="PlasmoDB:PCOAH_00002850"/>
<feature type="compositionally biased region" description="Gly residues" evidence="1">
    <location>
        <begin position="847"/>
        <end position="857"/>
    </location>
</feature>
<keyword evidence="5" id="KW-1185">Reference proteome</keyword>
<feature type="domain" description="Schizont-infected cell agglutination extracellular beta" evidence="2">
    <location>
        <begin position="247"/>
        <end position="417"/>
    </location>
</feature>
<dbReference type="OrthoDB" id="9945370at2759"/>
<name>A0A1B1DTV6_9APIC</name>
<accession>A0A1B1DTV6</accession>
<dbReference type="GeneID" id="30907005"/>
<dbReference type="RefSeq" id="XP_019912774.1">
    <property type="nucleotide sequence ID" value="XM_020057100.1"/>
</dbReference>
<feature type="region of interest" description="Disordered" evidence="1">
    <location>
        <begin position="870"/>
        <end position="913"/>
    </location>
</feature>
<dbReference type="InterPro" id="IPR024288">
    <property type="entry name" value="SICA_C"/>
</dbReference>
<feature type="compositionally biased region" description="Polar residues" evidence="1">
    <location>
        <begin position="818"/>
        <end position="846"/>
    </location>
</feature>
<protein>
    <submittedName>
        <fullName evidence="4">SICA antigen</fullName>
    </submittedName>
</protein>
<feature type="region of interest" description="Disordered" evidence="1">
    <location>
        <begin position="1036"/>
        <end position="1058"/>
    </location>
</feature>
<evidence type="ECO:0000259" key="3">
    <source>
        <dbReference type="Pfam" id="PF12879"/>
    </source>
</evidence>
<sequence>MYLLCCPLIDKECKEESDLCKRANCVTTNWFRDRITGGNQKQTWCVFWNDDVKGLLDNLSKAMTDTNTGEKGICKNVGNTDGTPHAEANRKACEYIVKGLEYIYKIKESGSWEDAQKERKKKDNQIFGQTMSCVLLNMYADELIKKSKDEECEIKEEKIKEMFDKGNSKKGEWCMSNGGACIECTRQVDLSCKLSVEEGLWDKNGSTNCMADNENIKNKVEKMLNDDDRVKRTINSICRDCSKKTDLCERLECIAHNWFEDRIDHKGTKKSWCTFWDPDAINRLKELSEGITKEGATIDPACEDTNGRNTIITDTEKKACGFITAGLKYIYGITENKTEPNRKKARNNRLTEQTMGCLLLNAYADKLMREVKRPCYITEKEIKDMFAKGNKNIKTWCKEGEGKCVQCERDTSYAKCKLSVDTSLRNENGKCYQEKDDIGPKVEKVFEEGKKDTKNRPKIKEALGAINTINKINDTLCDRVKCIYYRWGENRKVNGGYQSWDLFWDNDVETRLKNLSAAVTKRNGEEEELCKNIGTGDGTDSGANKNACKFIVRGLEHIYKITKGAEGGQQKIDDNLIFHRTFSCILLNIYADLLIEKKENCITEQTITDAFTKGNTKMDEWCKDNVNGDCVTCTRDKDYESCRISKEDGNTIGKRMKDDLGKNQQINKTLQDLCPTKPQATKPAAAKAAPEEAATPGKVGRADLSATGDGALLPQPAPSAPASGVHPPRSQQPDKSSTKSHTDAEGKGKSKNKECENNEVQGGEAEAMKCLGLDDHTNVQTCVGTDCNLQDDFLKSGTFSYTGEYGTVTTTKINSTTSGPDPTISTQTPVDTSSEIGQAGNDQTAQGTGGGGAGIPGIGVPGAGIPVVPGAGVPGSVSPAAGPSSEGGSGQDAGSKGPTKTDGTGDQTGSKSVPKTFPKYFFFLGKKRRRYKRAHQVRGPALQEQLLDHVDEQADGPHEYTLVKERKQPRSAPERTKREKKQGVGRPVVHRTIIDIHLEALDECQKGDLHSTKEDFFEILVQEFMGNEFIKEQKVPEEEIPTEHVPSSDSGFKEEDVVPKESVLKEEILKEYVSAEQVPCSDSVFREEDLCSKGKCF</sequence>
<evidence type="ECO:0000313" key="5">
    <source>
        <dbReference type="Proteomes" id="UP000092716"/>
    </source>
</evidence>
<feature type="region of interest" description="Disordered" evidence="1">
    <location>
        <begin position="671"/>
        <end position="760"/>
    </location>
</feature>
<feature type="compositionally biased region" description="Polar residues" evidence="1">
    <location>
        <begin position="901"/>
        <end position="913"/>
    </location>
</feature>
<feature type="domain" description="Schizont-infected cell agglutination C-terminal" evidence="3">
    <location>
        <begin position="919"/>
        <end position="1047"/>
    </location>
</feature>
<gene>
    <name evidence="4" type="ORF">PCOAH_00002850</name>
</gene>